<feature type="domain" description="Solute-binding protein family 5" evidence="5">
    <location>
        <begin position="87"/>
        <end position="459"/>
    </location>
</feature>
<protein>
    <submittedName>
        <fullName evidence="6">Oligopeptide-binding protein AppA</fullName>
    </submittedName>
</protein>
<name>A0A6N8HWA7_9FIRM</name>
<keyword evidence="2" id="KW-0813">Transport</keyword>
<evidence type="ECO:0000313" key="6">
    <source>
        <dbReference type="EMBL" id="MVB10012.1"/>
    </source>
</evidence>
<dbReference type="GO" id="GO:0042597">
    <property type="term" value="C:periplasmic space"/>
    <property type="evidence" value="ECO:0007669"/>
    <property type="project" value="UniProtKB-ARBA"/>
</dbReference>
<dbReference type="SUPFAM" id="SSF53850">
    <property type="entry name" value="Periplasmic binding protein-like II"/>
    <property type="match status" value="1"/>
</dbReference>
<proteinExistence type="inferred from homology"/>
<evidence type="ECO:0000256" key="3">
    <source>
        <dbReference type="ARBA" id="ARBA00022729"/>
    </source>
</evidence>
<keyword evidence="7" id="KW-1185">Reference proteome</keyword>
<evidence type="ECO:0000256" key="4">
    <source>
        <dbReference type="SAM" id="SignalP"/>
    </source>
</evidence>
<dbReference type="InterPro" id="IPR030678">
    <property type="entry name" value="Peptide/Ni-bd"/>
</dbReference>
<dbReference type="PANTHER" id="PTHR30290">
    <property type="entry name" value="PERIPLASMIC BINDING COMPONENT OF ABC TRANSPORTER"/>
    <property type="match status" value="1"/>
</dbReference>
<dbReference type="InterPro" id="IPR000914">
    <property type="entry name" value="SBP_5_dom"/>
</dbReference>
<comment type="similarity">
    <text evidence="1">Belongs to the bacterial solute-binding protein 5 family.</text>
</comment>
<feature type="signal peptide" evidence="4">
    <location>
        <begin position="1"/>
        <end position="21"/>
    </location>
</feature>
<gene>
    <name evidence="6" type="primary">appA_1</name>
    <name evidence="6" type="ORF">CAFE_06830</name>
</gene>
<dbReference type="CDD" id="cd00995">
    <property type="entry name" value="PBP2_NikA_DppA_OppA_like"/>
    <property type="match status" value="1"/>
</dbReference>
<dbReference type="OrthoDB" id="239741at2"/>
<dbReference type="Gene3D" id="3.10.105.10">
    <property type="entry name" value="Dipeptide-binding Protein, Domain 3"/>
    <property type="match status" value="1"/>
</dbReference>
<dbReference type="EMBL" id="VWXL01000014">
    <property type="protein sequence ID" value="MVB10012.1"/>
    <property type="molecule type" value="Genomic_DNA"/>
</dbReference>
<dbReference type="PANTHER" id="PTHR30290:SF9">
    <property type="entry name" value="OLIGOPEPTIDE-BINDING PROTEIN APPA"/>
    <property type="match status" value="1"/>
</dbReference>
<dbReference type="InterPro" id="IPR039424">
    <property type="entry name" value="SBP_5"/>
</dbReference>
<dbReference type="RefSeq" id="WP_083209984.1">
    <property type="nucleotide sequence ID" value="NZ_VWXL01000014.1"/>
</dbReference>
<dbReference type="GO" id="GO:1904680">
    <property type="term" value="F:peptide transmembrane transporter activity"/>
    <property type="evidence" value="ECO:0007669"/>
    <property type="project" value="TreeGrafter"/>
</dbReference>
<comment type="caution">
    <text evidence="6">The sequence shown here is derived from an EMBL/GenBank/DDBJ whole genome shotgun (WGS) entry which is preliminary data.</text>
</comment>
<sequence length="540" mass="59417">MKFMKKIALLLAAATILSSLAACGGSTATASPSAGGTSSAASKKTINVGLTNTPANLDPLDFVDNATTWITQILYLPLMDLDEDGTYKPQLADSVDTTDNKVYTVHLNEDAKWTDGQPVTADDVVFTTNLVCNPKTNSNLSSYINLIDGTDKTGKSTGDTVSGVKRIDDHTVQFTLKSKAGMDVFKDSVCKNIKTVPQHVFKDVDPATVLTSKQVQDAAVTDGAFQLVSFQKSQYVQLAANKDYFRGTPKVDELNFKIMQGSNITAELQSGEIDMNWPGIGNVPVEDYDKVKAMDNLTIIPGVPWTIQYLFINNKTFTDKKVRQAISMAIDRKSINDNLCKGEGELIQLPFASDYKFLNQDVSTPVFDLAKAKQLLAESGFDTGKTIRFNVPTGNTTRESVANVVQSNLTALGLNVQIQKYDFPTIMSKLRSLDYDLTIVGNSTTPTNPTSWLQFLYETGMDHNEYSNPDVDSLIESAYVETDENQIKEDYMKLQEILADEMPTPALYASYELMAVNKRIVTGKPKIYGMTVNVQDWDIK</sequence>
<dbReference type="PROSITE" id="PS51257">
    <property type="entry name" value="PROKAR_LIPOPROTEIN"/>
    <property type="match status" value="1"/>
</dbReference>
<reference evidence="6 7" key="1">
    <citation type="submission" date="2019-09" db="EMBL/GenBank/DDBJ databases">
        <title>Genome sequence of Clostridium sp. EA1.</title>
        <authorList>
            <person name="Poehlein A."/>
            <person name="Bengelsdorf F.R."/>
            <person name="Daniel R."/>
        </authorList>
    </citation>
    <scope>NUCLEOTIDE SEQUENCE [LARGE SCALE GENOMIC DNA]</scope>
    <source>
        <strain evidence="6 7">EA1</strain>
    </source>
</reference>
<organism evidence="6 7">
    <name type="scientific">Caproicibacter fermentans</name>
    <dbReference type="NCBI Taxonomy" id="2576756"/>
    <lineage>
        <taxon>Bacteria</taxon>
        <taxon>Bacillati</taxon>
        <taxon>Bacillota</taxon>
        <taxon>Clostridia</taxon>
        <taxon>Eubacteriales</taxon>
        <taxon>Acutalibacteraceae</taxon>
        <taxon>Caproicibacter</taxon>
    </lineage>
</organism>
<dbReference type="Pfam" id="PF00496">
    <property type="entry name" value="SBP_bac_5"/>
    <property type="match status" value="1"/>
</dbReference>
<dbReference type="Gene3D" id="3.90.76.10">
    <property type="entry name" value="Dipeptide-binding Protein, Domain 1"/>
    <property type="match status" value="1"/>
</dbReference>
<dbReference type="GO" id="GO:0043190">
    <property type="term" value="C:ATP-binding cassette (ABC) transporter complex"/>
    <property type="evidence" value="ECO:0007669"/>
    <property type="project" value="InterPro"/>
</dbReference>
<feature type="chain" id="PRO_5038525390" evidence="4">
    <location>
        <begin position="22"/>
        <end position="540"/>
    </location>
</feature>
<evidence type="ECO:0000256" key="2">
    <source>
        <dbReference type="ARBA" id="ARBA00022448"/>
    </source>
</evidence>
<dbReference type="GO" id="GO:0015833">
    <property type="term" value="P:peptide transport"/>
    <property type="evidence" value="ECO:0007669"/>
    <property type="project" value="TreeGrafter"/>
</dbReference>
<keyword evidence="3 4" id="KW-0732">Signal</keyword>
<evidence type="ECO:0000259" key="5">
    <source>
        <dbReference type="Pfam" id="PF00496"/>
    </source>
</evidence>
<dbReference type="PIRSF" id="PIRSF002741">
    <property type="entry name" value="MppA"/>
    <property type="match status" value="1"/>
</dbReference>
<dbReference type="AlphaFoldDB" id="A0A6N8HWA7"/>
<dbReference type="Proteomes" id="UP000469440">
    <property type="component" value="Unassembled WGS sequence"/>
</dbReference>
<dbReference type="Gene3D" id="3.40.190.10">
    <property type="entry name" value="Periplasmic binding protein-like II"/>
    <property type="match status" value="1"/>
</dbReference>
<evidence type="ECO:0000313" key="7">
    <source>
        <dbReference type="Proteomes" id="UP000469440"/>
    </source>
</evidence>
<evidence type="ECO:0000256" key="1">
    <source>
        <dbReference type="ARBA" id="ARBA00005695"/>
    </source>
</evidence>
<accession>A0A6N8HWA7</accession>